<dbReference type="PROSITE" id="PS00061">
    <property type="entry name" value="ADH_SHORT"/>
    <property type="match status" value="1"/>
</dbReference>
<comment type="similarity">
    <text evidence="1">Belongs to the short-chain dehydrogenases/reductases (SDR) family.</text>
</comment>
<evidence type="ECO:0000313" key="4">
    <source>
        <dbReference type="Proteomes" id="UP001181693"/>
    </source>
</evidence>
<dbReference type="FunFam" id="3.40.50.720:FF:000084">
    <property type="entry name" value="Short-chain dehydrogenase reductase"/>
    <property type="match status" value="1"/>
</dbReference>
<protein>
    <recommendedName>
        <fullName evidence="5">Dehydrogenase/reductase SDR family member 4</fullName>
    </recommendedName>
</protein>
<dbReference type="AlphaFoldDB" id="A0AAV3ALA9"/>
<evidence type="ECO:0000256" key="1">
    <source>
        <dbReference type="ARBA" id="ARBA00006484"/>
    </source>
</evidence>
<dbReference type="PANTHER" id="PTHR43943:SF2">
    <property type="entry name" value="DEHYDROGENASE_REDUCTASE 4"/>
    <property type="match status" value="1"/>
</dbReference>
<dbReference type="EMBL" id="DYDO01000006">
    <property type="protein sequence ID" value="DBA22928.1"/>
    <property type="molecule type" value="Genomic_DNA"/>
</dbReference>
<dbReference type="PRINTS" id="PR00080">
    <property type="entry name" value="SDRFAMILY"/>
</dbReference>
<proteinExistence type="inferred from homology"/>
<sequence>MSPETCLVKATASVKYQKRLQDKVAIVTGSTYGIGLAVARRLAQDGACVLLCSRKLENVDKAVQQLKDEGLCVSGIQCHVGNKEDREKLVAMALELYGKIDILICNAAVNPFVGPIFETTEEMWEKVFHVNVISTFFLIKLVAPHIQKQGSGSIIICSSFIGYIPHPYVGPYSITKTALLGLTNVLAQSLRFMNIRVNGLALGLINTSFSDVLSITSDNLFPRFGEPKECAGIASFLCSEDASYINGENIAITGGIRGRL</sequence>
<evidence type="ECO:0008006" key="5">
    <source>
        <dbReference type="Google" id="ProtNLM"/>
    </source>
</evidence>
<accession>A0AAV3ALA9</accession>
<dbReference type="InterPro" id="IPR002347">
    <property type="entry name" value="SDR_fam"/>
</dbReference>
<dbReference type="PANTHER" id="PTHR43943">
    <property type="entry name" value="DEHYDROGENASE/REDUCTASE (SDR FAMILY) MEMBER 4"/>
    <property type="match status" value="1"/>
</dbReference>
<dbReference type="InterPro" id="IPR036291">
    <property type="entry name" value="NAD(P)-bd_dom_sf"/>
</dbReference>
<dbReference type="Proteomes" id="UP001181693">
    <property type="component" value="Unassembled WGS sequence"/>
</dbReference>
<evidence type="ECO:0000313" key="3">
    <source>
        <dbReference type="EMBL" id="DBA22928.1"/>
    </source>
</evidence>
<dbReference type="GO" id="GO:0004090">
    <property type="term" value="F:carbonyl reductase (NADPH) activity"/>
    <property type="evidence" value="ECO:0007669"/>
    <property type="project" value="TreeGrafter"/>
</dbReference>
<name>A0AAV3ALA9_PYXAD</name>
<gene>
    <name evidence="3" type="ORF">GDO54_013916</name>
</gene>
<dbReference type="SUPFAM" id="SSF51735">
    <property type="entry name" value="NAD(P)-binding Rossmann-fold domains"/>
    <property type="match status" value="1"/>
</dbReference>
<keyword evidence="2" id="KW-0560">Oxidoreductase</keyword>
<evidence type="ECO:0000256" key="2">
    <source>
        <dbReference type="ARBA" id="ARBA00023002"/>
    </source>
</evidence>
<organism evidence="3 4">
    <name type="scientific">Pyxicephalus adspersus</name>
    <name type="common">African bullfrog</name>
    <dbReference type="NCBI Taxonomy" id="30357"/>
    <lineage>
        <taxon>Eukaryota</taxon>
        <taxon>Metazoa</taxon>
        <taxon>Chordata</taxon>
        <taxon>Craniata</taxon>
        <taxon>Vertebrata</taxon>
        <taxon>Euteleostomi</taxon>
        <taxon>Amphibia</taxon>
        <taxon>Batrachia</taxon>
        <taxon>Anura</taxon>
        <taxon>Neobatrachia</taxon>
        <taxon>Ranoidea</taxon>
        <taxon>Pyxicephalidae</taxon>
        <taxon>Pyxicephalinae</taxon>
        <taxon>Pyxicephalus</taxon>
    </lineage>
</organism>
<dbReference type="Pfam" id="PF13561">
    <property type="entry name" value="adh_short_C2"/>
    <property type="match status" value="1"/>
</dbReference>
<dbReference type="PRINTS" id="PR00081">
    <property type="entry name" value="GDHRDH"/>
</dbReference>
<dbReference type="Gene3D" id="3.40.50.720">
    <property type="entry name" value="NAD(P)-binding Rossmann-like Domain"/>
    <property type="match status" value="1"/>
</dbReference>
<reference evidence="3" key="1">
    <citation type="thesis" date="2020" institute="ProQuest LLC" country="789 East Eisenhower Parkway, Ann Arbor, MI, USA">
        <title>Comparative Genomics and Chromosome Evolution.</title>
        <authorList>
            <person name="Mudd A.B."/>
        </authorList>
    </citation>
    <scope>NUCLEOTIDE SEQUENCE</scope>
    <source>
        <strain evidence="3">1538</strain>
        <tissue evidence="3">Blood</tissue>
    </source>
</reference>
<comment type="caution">
    <text evidence="3">The sequence shown here is derived from an EMBL/GenBank/DDBJ whole genome shotgun (WGS) entry which is preliminary data.</text>
</comment>
<keyword evidence="4" id="KW-1185">Reference proteome</keyword>
<dbReference type="InterPro" id="IPR020904">
    <property type="entry name" value="Sc_DH/Rdtase_CS"/>
</dbReference>